<accession>A0A383VT02</accession>
<evidence type="ECO:0000256" key="1">
    <source>
        <dbReference type="SAM" id="Phobius"/>
    </source>
</evidence>
<dbReference type="InterPro" id="IPR023213">
    <property type="entry name" value="CAT-like_dom_sf"/>
</dbReference>
<proteinExistence type="predicted"/>
<dbReference type="Gene3D" id="3.30.559.10">
    <property type="entry name" value="Chloramphenicol acetyltransferase-like domain"/>
    <property type="match status" value="1"/>
</dbReference>
<keyword evidence="1" id="KW-0472">Membrane</keyword>
<dbReference type="Proteomes" id="UP000256970">
    <property type="component" value="Unassembled WGS sequence"/>
</dbReference>
<keyword evidence="3" id="KW-1185">Reference proteome</keyword>
<organism evidence="2 3">
    <name type="scientific">Tetradesmus obliquus</name>
    <name type="common">Green alga</name>
    <name type="synonym">Acutodesmus obliquus</name>
    <dbReference type="NCBI Taxonomy" id="3088"/>
    <lineage>
        <taxon>Eukaryota</taxon>
        <taxon>Viridiplantae</taxon>
        <taxon>Chlorophyta</taxon>
        <taxon>core chlorophytes</taxon>
        <taxon>Chlorophyceae</taxon>
        <taxon>CS clade</taxon>
        <taxon>Sphaeropleales</taxon>
        <taxon>Scenedesmaceae</taxon>
        <taxon>Tetradesmus</taxon>
    </lineage>
</organism>
<evidence type="ECO:0008006" key="4">
    <source>
        <dbReference type="Google" id="ProtNLM"/>
    </source>
</evidence>
<reference evidence="2 3" key="1">
    <citation type="submission" date="2016-10" db="EMBL/GenBank/DDBJ databases">
        <authorList>
            <person name="Cai Z."/>
        </authorList>
    </citation>
    <scope>NUCLEOTIDE SEQUENCE [LARGE SCALE GENOMIC DNA]</scope>
</reference>
<feature type="transmembrane region" description="Helical" evidence="1">
    <location>
        <begin position="518"/>
        <end position="540"/>
    </location>
</feature>
<name>A0A383VT02_TETOB</name>
<sequence length="556" mass="59526">MALDAAARGLYVTQYIEYDGRLPLKALQAGLNRALDQYPVLQGWLEQNKTDGSVLLRWGSNSNSSNSNDSSTSSKHSSNFSFTAAERKGNSVPSIWSTWQLWWQGALPDVSGGRLAGAKVTSWPDAGKSILVFSVDHCVFDQLSAHKFLHLWLEQAAIAGAAAAAASATSAKPAAAPAAALASATPAAAAAASQADSSMFDRSCYSSMQWQLPQSKQECRQWLAEHAGDKCPFPWDPLDPADSCLMGWKGLLQSSDSEFSVWRIPGQQLQHWKAAAAAACPLPQGMWYSANGAAAAVLLATMYAAAPEKAQQLGGLHLSTVVNLRGGRCGMDIPEDSATNASVSGIRVWCPEPLLAAAAARAAASAADAGVCAASPELMHHLRTGLQEELGNPRGTINKQFEWFEAARRAGWTSKVQLCQGLLQTNAGDVVMDSITCSAADLPTLPGTQFVASSVRMLSSYMDRIVMATALPRANGQPGHDLQIEVSFPKHKTAALYKAWRQLGFQQVLTRPATLEGLLYPNSIAMTLWLLLGCLPWLLLRWLRLLAGRVRGAVRA</sequence>
<gene>
    <name evidence="2" type="ORF">BQ4739_LOCUS8275</name>
</gene>
<keyword evidence="1" id="KW-0812">Transmembrane</keyword>
<evidence type="ECO:0000313" key="2">
    <source>
        <dbReference type="EMBL" id="SZX67939.1"/>
    </source>
</evidence>
<dbReference type="EMBL" id="FNXT01000821">
    <property type="protein sequence ID" value="SZX67939.1"/>
    <property type="molecule type" value="Genomic_DNA"/>
</dbReference>
<protein>
    <recommendedName>
        <fullName evidence="4">Condensation domain-containing protein</fullName>
    </recommendedName>
</protein>
<dbReference type="AlphaFoldDB" id="A0A383VT02"/>
<keyword evidence="1" id="KW-1133">Transmembrane helix</keyword>
<evidence type="ECO:0000313" key="3">
    <source>
        <dbReference type="Proteomes" id="UP000256970"/>
    </source>
</evidence>